<evidence type="ECO:0000256" key="4">
    <source>
        <dbReference type="ARBA" id="ARBA00022729"/>
    </source>
</evidence>
<feature type="chain" id="PRO_5008098957" description="SD-repeat containing protein B domain-containing protein" evidence="8">
    <location>
        <begin position="38"/>
        <end position="791"/>
    </location>
</feature>
<evidence type="ECO:0008006" key="13">
    <source>
        <dbReference type="Google" id="ProtNLM"/>
    </source>
</evidence>
<dbReference type="InterPro" id="IPR033764">
    <property type="entry name" value="Sdr_B"/>
</dbReference>
<dbReference type="RefSeq" id="WP_064230779.1">
    <property type="nucleotide sequence ID" value="NZ_LVZK01000001.1"/>
</dbReference>
<dbReference type="GO" id="GO:0007155">
    <property type="term" value="P:cell adhesion"/>
    <property type="evidence" value="ECO:0007669"/>
    <property type="project" value="InterPro"/>
</dbReference>
<evidence type="ECO:0000256" key="3">
    <source>
        <dbReference type="ARBA" id="ARBA00022525"/>
    </source>
</evidence>
<evidence type="ECO:0000259" key="10">
    <source>
        <dbReference type="Pfam" id="PF17961"/>
    </source>
</evidence>
<feature type="region of interest" description="Disordered" evidence="6">
    <location>
        <begin position="604"/>
        <end position="758"/>
    </location>
</feature>
<dbReference type="Pfam" id="PF17961">
    <property type="entry name" value="Big_8"/>
    <property type="match status" value="1"/>
</dbReference>
<evidence type="ECO:0000256" key="6">
    <source>
        <dbReference type="SAM" id="MobiDB-lite"/>
    </source>
</evidence>
<dbReference type="EMBL" id="LVZK01000001">
    <property type="protein sequence ID" value="OAP85814.1"/>
    <property type="molecule type" value="Genomic_DNA"/>
</dbReference>
<keyword evidence="3" id="KW-0964">Secreted</keyword>
<comment type="subcellular location">
    <subcellularLocation>
        <location evidence="1">Secreted</location>
        <location evidence="1">Cell wall</location>
        <topology evidence="1">Peptidoglycan-anchor</topology>
    </subcellularLocation>
</comment>
<dbReference type="SUPFAM" id="SSF117074">
    <property type="entry name" value="Hypothetical protein PA1324"/>
    <property type="match status" value="1"/>
</dbReference>
<dbReference type="PANTHER" id="PTHR23303:SF15">
    <property type="entry name" value="COLOSSIN-A"/>
    <property type="match status" value="1"/>
</dbReference>
<sequence length="791" mass="82269">MKKIPSRRPVSKVKAMLLAFVVSFIATVAFAPRAAQAAEIPNDGIYGIKQVTPEATAWGQWDSVRLNFTWAVPNGTSRGDTIAVELPDVIDAGSAPGFAVLSPSGEEIGRAAFDSGTNRMVITFTTDYVETHQNVNGTAYFNATLNQRALVFDSTTNAMDVDIFGTQVRINKLVGFNGPEEESKKGWWIPNQAEATATDESGVLINRDESAISYGIVLDNLQWTTASIDDKADADLVYCVNGQAAEGAYAFLQTRDVANGVFEAGSTPAGVYIEASCDGIASGAPKITVTKPAGLTSKQLQVIYGMKLRTNAKGQPVHGAKDAVGIKKTLSNTANISYDTGKKTLGLAKYLKFEGGGGEGSGITVPAIDIEKYDGDWEGIQWDGSGEPDVSGDPDFEPSNLPAGDRNSAPGLSLAADQGATVKFTVTNVGIEDLTNVTVTDTTADGPALKDVQCVVDGTPRKADAQGRIDLGAWVFPRKASFECQGTLDPMGANKTHADNAKVAAVSVASQTPVEDSDPWHAASGPAPKVSVGDFVWFDENKNGLQDDGEPGIEGVTLTLVGPDGKEVSDVDGAPVSPVKTDKKGAYTFANLPVLPAGKHYTVKVTDPEGYTPTKAGQGSDRAKDSSTGQAESGDLTADGQRDATLDFGYVKRESPATPTPTPSETPTTPPTGPSTPTTEPSSTPTTGPSTPPTPVTPPTGPSTPPAPPGTPSMPPSLPSAIPPTPAQPPSVSRKPTPNPSQPAPAKPTRDAPKKTLAFTGLDSTAMGLGALVLTAAGGTLIAIRRRRNAL</sequence>
<feature type="region of interest" description="Disordered" evidence="6">
    <location>
        <begin position="378"/>
        <end position="410"/>
    </location>
</feature>
<evidence type="ECO:0000256" key="7">
    <source>
        <dbReference type="SAM" id="Phobius"/>
    </source>
</evidence>
<dbReference type="Pfam" id="PF17210">
    <property type="entry name" value="SdrD_B"/>
    <property type="match status" value="1"/>
</dbReference>
<feature type="compositionally biased region" description="Pro residues" evidence="6">
    <location>
        <begin position="737"/>
        <end position="746"/>
    </location>
</feature>
<accession>A0A179B459</accession>
<feature type="transmembrane region" description="Helical" evidence="7">
    <location>
        <begin position="766"/>
        <end position="784"/>
    </location>
</feature>
<evidence type="ECO:0000256" key="1">
    <source>
        <dbReference type="ARBA" id="ARBA00004168"/>
    </source>
</evidence>
<dbReference type="InterPro" id="IPR041171">
    <property type="entry name" value="SDR_Ig"/>
</dbReference>
<keyword evidence="7" id="KW-1133">Transmembrane helix</keyword>
<dbReference type="Proteomes" id="UP000078368">
    <property type="component" value="Unassembled WGS sequence"/>
</dbReference>
<feature type="compositionally biased region" description="Pro residues" evidence="6">
    <location>
        <begin position="658"/>
        <end position="674"/>
    </location>
</feature>
<evidence type="ECO:0000313" key="12">
    <source>
        <dbReference type="Proteomes" id="UP000078368"/>
    </source>
</evidence>
<feature type="compositionally biased region" description="Low complexity" evidence="6">
    <location>
        <begin position="675"/>
        <end position="689"/>
    </location>
</feature>
<dbReference type="InterPro" id="IPR013783">
    <property type="entry name" value="Ig-like_fold"/>
</dbReference>
<dbReference type="GO" id="GO:0005975">
    <property type="term" value="P:carbohydrate metabolic process"/>
    <property type="evidence" value="ECO:0007669"/>
    <property type="project" value="UniProtKB-ARBA"/>
</dbReference>
<keyword evidence="12" id="KW-1185">Reference proteome</keyword>
<evidence type="ECO:0000313" key="11">
    <source>
        <dbReference type="EMBL" id="OAP85814.1"/>
    </source>
</evidence>
<dbReference type="InterPro" id="IPR008966">
    <property type="entry name" value="Adhesion_dom_sf"/>
</dbReference>
<dbReference type="PANTHER" id="PTHR23303">
    <property type="entry name" value="CARBOXYPEPTIDASE REGULATORY REGION-CONTAINING"/>
    <property type="match status" value="1"/>
</dbReference>
<comment type="caution">
    <text evidence="11">The sequence shown here is derived from an EMBL/GenBank/DDBJ whole genome shotgun (WGS) entry which is preliminary data.</text>
</comment>
<name>A0A179B459_9ACTO</name>
<evidence type="ECO:0000256" key="8">
    <source>
        <dbReference type="SAM" id="SignalP"/>
    </source>
</evidence>
<feature type="signal peptide" evidence="8">
    <location>
        <begin position="1"/>
        <end position="37"/>
    </location>
</feature>
<dbReference type="SUPFAM" id="SSF49401">
    <property type="entry name" value="Bacterial adhesins"/>
    <property type="match status" value="1"/>
</dbReference>
<feature type="compositionally biased region" description="Pro residues" evidence="6">
    <location>
        <begin position="690"/>
        <end position="729"/>
    </location>
</feature>
<keyword evidence="2" id="KW-0134">Cell wall</keyword>
<keyword evidence="7" id="KW-0472">Membrane</keyword>
<keyword evidence="7" id="KW-0812">Transmembrane</keyword>
<gene>
    <name evidence="11" type="ORF">A4H34_01060</name>
</gene>
<dbReference type="InterPro" id="IPR011252">
    <property type="entry name" value="Fibrogen-bd_dom1"/>
</dbReference>
<evidence type="ECO:0000256" key="2">
    <source>
        <dbReference type="ARBA" id="ARBA00022512"/>
    </source>
</evidence>
<evidence type="ECO:0000259" key="9">
    <source>
        <dbReference type="Pfam" id="PF17210"/>
    </source>
</evidence>
<keyword evidence="4 8" id="KW-0732">Signal</keyword>
<feature type="domain" description="SD-repeat containing protein B" evidence="9">
    <location>
        <begin position="531"/>
        <end position="650"/>
    </location>
</feature>
<proteinExistence type="predicted"/>
<evidence type="ECO:0000256" key="5">
    <source>
        <dbReference type="ARBA" id="ARBA00023088"/>
    </source>
</evidence>
<dbReference type="STRING" id="1823756.A4H34_01060"/>
<dbReference type="Gene3D" id="2.60.40.10">
    <property type="entry name" value="Immunoglobulins"/>
    <property type="match status" value="1"/>
</dbReference>
<keyword evidence="5" id="KW-0572">Peptidoglycan-anchor</keyword>
<dbReference type="Gene3D" id="2.60.40.1280">
    <property type="match status" value="1"/>
</dbReference>
<feature type="domain" description="SDR-like Ig" evidence="10">
    <location>
        <begin position="59"/>
        <end position="148"/>
    </location>
</feature>
<dbReference type="AlphaFoldDB" id="A0A179B459"/>
<feature type="compositionally biased region" description="Basic and acidic residues" evidence="6">
    <location>
        <begin position="640"/>
        <end position="655"/>
    </location>
</feature>
<dbReference type="InterPro" id="IPR051417">
    <property type="entry name" value="SDr/BOS_complex"/>
</dbReference>
<organism evidence="11 12">
    <name type="scientific">Peptidiphaga gingivicola</name>
    <dbReference type="NCBI Taxonomy" id="2741497"/>
    <lineage>
        <taxon>Bacteria</taxon>
        <taxon>Bacillati</taxon>
        <taxon>Actinomycetota</taxon>
        <taxon>Actinomycetes</taxon>
        <taxon>Actinomycetales</taxon>
        <taxon>Actinomycetaceae</taxon>
        <taxon>Peptidiphaga</taxon>
    </lineage>
</organism>
<protein>
    <recommendedName>
        <fullName evidence="13">SD-repeat containing protein B domain-containing protein</fullName>
    </recommendedName>
</protein>
<reference evidence="11 12" key="1">
    <citation type="submission" date="2016-04" db="EMBL/GenBank/DDBJ databases">
        <title>Peptidophaga gingivicola gen. nov., sp. nov., isolated from human subgingival plaque.</title>
        <authorList>
            <person name="Beall C.J."/>
            <person name="Mokrzan E.M."/>
            <person name="Griffen A.L."/>
            <person name="Leys E.J."/>
        </authorList>
    </citation>
    <scope>NUCLEOTIDE SEQUENCE [LARGE SCALE GENOMIC DNA]</scope>
    <source>
        <strain evidence="11 12">BA112</strain>
    </source>
</reference>